<evidence type="ECO:0000256" key="1">
    <source>
        <dbReference type="ARBA" id="ARBA00000900"/>
    </source>
</evidence>
<dbReference type="PROSITE" id="PS00518">
    <property type="entry name" value="ZF_RING_1"/>
    <property type="match status" value="1"/>
</dbReference>
<dbReference type="EMBL" id="JAKKPZ010000002">
    <property type="protein sequence ID" value="KAI1725844.1"/>
    <property type="molecule type" value="Genomic_DNA"/>
</dbReference>
<evidence type="ECO:0000256" key="9">
    <source>
        <dbReference type="SAM" id="MobiDB-lite"/>
    </source>
</evidence>
<evidence type="ECO:0000256" key="4">
    <source>
        <dbReference type="ARBA" id="ARBA00022679"/>
    </source>
</evidence>
<dbReference type="EC" id="2.3.2.27" evidence="3"/>
<feature type="compositionally biased region" description="Polar residues" evidence="9">
    <location>
        <begin position="276"/>
        <end position="293"/>
    </location>
</feature>
<dbReference type="GO" id="GO:0000151">
    <property type="term" value="C:ubiquitin ligase complex"/>
    <property type="evidence" value="ECO:0007669"/>
    <property type="project" value="InterPro"/>
</dbReference>
<dbReference type="InterPro" id="IPR017907">
    <property type="entry name" value="Znf_RING_CS"/>
</dbReference>
<evidence type="ECO:0000256" key="8">
    <source>
        <dbReference type="PROSITE-ProRule" id="PRU00175"/>
    </source>
</evidence>
<dbReference type="Pfam" id="PF13923">
    <property type="entry name" value="zf-C3HC4_2"/>
    <property type="match status" value="1"/>
</dbReference>
<feature type="domain" description="RING-type" evidence="10">
    <location>
        <begin position="64"/>
        <end position="104"/>
    </location>
</feature>
<comment type="caution">
    <text evidence="11">The sequence shown here is derived from an EMBL/GenBank/DDBJ whole genome shotgun (WGS) entry which is preliminary data.</text>
</comment>
<dbReference type="InterPro" id="IPR013083">
    <property type="entry name" value="Znf_RING/FYVE/PHD"/>
</dbReference>
<keyword evidence="4" id="KW-0808">Transferase</keyword>
<evidence type="ECO:0000256" key="6">
    <source>
        <dbReference type="ARBA" id="ARBA00022771"/>
    </source>
</evidence>
<dbReference type="InterPro" id="IPR001841">
    <property type="entry name" value="Znf_RING"/>
</dbReference>
<feature type="compositionally biased region" description="Low complexity" evidence="9">
    <location>
        <begin position="243"/>
        <end position="275"/>
    </location>
</feature>
<accession>A0AAD4NBC2</accession>
<evidence type="ECO:0000259" key="10">
    <source>
        <dbReference type="PROSITE" id="PS50089"/>
    </source>
</evidence>
<feature type="region of interest" description="Disordered" evidence="9">
    <location>
        <begin position="164"/>
        <end position="310"/>
    </location>
</feature>
<dbReference type="Gene3D" id="3.30.40.10">
    <property type="entry name" value="Zinc/RING finger domain, C3HC4 (zinc finger)"/>
    <property type="match status" value="1"/>
</dbReference>
<feature type="compositionally biased region" description="Polar residues" evidence="9">
    <location>
        <begin position="219"/>
        <end position="242"/>
    </location>
</feature>
<organism evidence="11 12">
    <name type="scientific">Ditylenchus destructor</name>
    <dbReference type="NCBI Taxonomy" id="166010"/>
    <lineage>
        <taxon>Eukaryota</taxon>
        <taxon>Metazoa</taxon>
        <taxon>Ecdysozoa</taxon>
        <taxon>Nematoda</taxon>
        <taxon>Chromadorea</taxon>
        <taxon>Rhabditida</taxon>
        <taxon>Tylenchina</taxon>
        <taxon>Tylenchomorpha</taxon>
        <taxon>Sphaerularioidea</taxon>
        <taxon>Anguinidae</taxon>
        <taxon>Anguininae</taxon>
        <taxon>Ditylenchus</taxon>
    </lineage>
</organism>
<dbReference type="GO" id="GO:0061630">
    <property type="term" value="F:ubiquitin protein ligase activity"/>
    <property type="evidence" value="ECO:0007669"/>
    <property type="project" value="UniProtKB-EC"/>
</dbReference>
<dbReference type="GO" id="GO:0031519">
    <property type="term" value="C:PcG protein complex"/>
    <property type="evidence" value="ECO:0007669"/>
    <property type="project" value="TreeGrafter"/>
</dbReference>
<name>A0AAD4NBC2_9BILA</name>
<dbReference type="AlphaFoldDB" id="A0AAD4NBC2"/>
<feature type="compositionally biased region" description="Polar residues" evidence="9">
    <location>
        <begin position="434"/>
        <end position="450"/>
    </location>
</feature>
<reference evidence="11" key="1">
    <citation type="submission" date="2022-01" db="EMBL/GenBank/DDBJ databases">
        <title>Genome Sequence Resource for Two Populations of Ditylenchus destructor, the Migratory Endoparasitic Phytonematode.</title>
        <authorList>
            <person name="Zhang H."/>
            <person name="Lin R."/>
            <person name="Xie B."/>
        </authorList>
    </citation>
    <scope>NUCLEOTIDE SEQUENCE</scope>
    <source>
        <strain evidence="11">BazhouSP</strain>
    </source>
</reference>
<dbReference type="CDD" id="cd16531">
    <property type="entry name" value="RING-HC_RING1-like"/>
    <property type="match status" value="1"/>
</dbReference>
<evidence type="ECO:0000313" key="11">
    <source>
        <dbReference type="EMBL" id="KAI1725844.1"/>
    </source>
</evidence>
<dbReference type="GO" id="GO:0003682">
    <property type="term" value="F:chromatin binding"/>
    <property type="evidence" value="ECO:0007669"/>
    <property type="project" value="TreeGrafter"/>
</dbReference>
<comment type="pathway">
    <text evidence="2">Protein modification; protein ubiquitination.</text>
</comment>
<keyword evidence="6 8" id="KW-0863">Zinc-finger</keyword>
<evidence type="ECO:0000256" key="7">
    <source>
        <dbReference type="ARBA" id="ARBA00022833"/>
    </source>
</evidence>
<evidence type="ECO:0000256" key="2">
    <source>
        <dbReference type="ARBA" id="ARBA00004906"/>
    </source>
</evidence>
<dbReference type="GO" id="GO:0008270">
    <property type="term" value="F:zinc ion binding"/>
    <property type="evidence" value="ECO:0007669"/>
    <property type="project" value="UniProtKB-KW"/>
</dbReference>
<dbReference type="PANTHER" id="PTHR46076">
    <property type="entry name" value="E3 UBIQUITIN-PROTEIN LIGASE RING1 / RING 2 FAMILY MEMBER"/>
    <property type="match status" value="1"/>
</dbReference>
<feature type="compositionally biased region" description="Polar residues" evidence="9">
    <location>
        <begin position="191"/>
        <end position="209"/>
    </location>
</feature>
<comment type="catalytic activity">
    <reaction evidence="1">
        <text>S-ubiquitinyl-[E2 ubiquitin-conjugating enzyme]-L-cysteine + [acceptor protein]-L-lysine = [E2 ubiquitin-conjugating enzyme]-L-cysteine + N(6)-ubiquitinyl-[acceptor protein]-L-lysine.</text>
        <dbReference type="EC" id="2.3.2.27"/>
    </reaction>
</comment>
<feature type="region of interest" description="Disordered" evidence="9">
    <location>
        <begin position="433"/>
        <end position="497"/>
    </location>
</feature>
<dbReference type="InterPro" id="IPR043540">
    <property type="entry name" value="RING1/RING2"/>
</dbReference>
<dbReference type="SUPFAM" id="SSF57850">
    <property type="entry name" value="RING/U-box"/>
    <property type="match status" value="1"/>
</dbReference>
<dbReference type="PANTHER" id="PTHR46076:SF3">
    <property type="entry name" value="E3 UBIQUITIN-PROTEIN LIGASE RING1"/>
    <property type="match status" value="1"/>
</dbReference>
<dbReference type="PROSITE" id="PS50089">
    <property type="entry name" value="ZF_RING_2"/>
    <property type="match status" value="1"/>
</dbReference>
<keyword evidence="7" id="KW-0862">Zinc</keyword>
<feature type="compositionally biased region" description="Polar residues" evidence="9">
    <location>
        <begin position="486"/>
        <end position="497"/>
    </location>
</feature>
<evidence type="ECO:0000313" key="12">
    <source>
        <dbReference type="Proteomes" id="UP001201812"/>
    </source>
</evidence>
<keyword evidence="5" id="KW-0479">Metal-binding</keyword>
<protein>
    <recommendedName>
        <fullName evidence="3">RING-type E3 ubiquitin transferase</fullName>
        <ecNumber evidence="3">2.3.2.27</ecNumber>
    </recommendedName>
</protein>
<dbReference type="SMART" id="SM00184">
    <property type="entry name" value="RING"/>
    <property type="match status" value="1"/>
</dbReference>
<evidence type="ECO:0000256" key="5">
    <source>
        <dbReference type="ARBA" id="ARBA00022723"/>
    </source>
</evidence>
<feature type="region of interest" description="Disordered" evidence="9">
    <location>
        <begin position="1"/>
        <end position="26"/>
    </location>
</feature>
<dbReference type="Proteomes" id="UP001201812">
    <property type="component" value="Unassembled WGS sequence"/>
</dbReference>
<gene>
    <name evidence="11" type="ORF">DdX_02526</name>
</gene>
<proteinExistence type="predicted"/>
<evidence type="ECO:0000256" key="3">
    <source>
        <dbReference type="ARBA" id="ARBA00012483"/>
    </source>
</evidence>
<sequence length="497" mass="54124">MMSNSTPRLKMNNGLPGPSTTDTITGGKTLELSEYDKSRTPHKAIMDGTRIRMNNRTLSSELCCPICLDLLTSTMTTKECLHRFCSECINTALMRGNKECPTCRKKIVSKRSLRPDPNFDFLINKIWPDRKQYEELQETAFKIFHEQNNVEALQKSIEAGMKAQAATRRQRIQGSYDYEKRKRRPKLVDPNASTNGPNANHNSRSNSPTPDVEMAEVDITNSTDQTPATSRSILNGRNQNAASSSTSGSLTSSTDLSSDSSDSSVSSLSSSSSESGRSAATGVNSMTSDLSSARSEHEQNIKPPSSSCTLSDKMKRWLEQNHSSPLTPSDDNIDIPTTVNSAIDSRTDYDPSTGINNGGIVPKPQYFYILDHNQQVRKIFLHETLYTAFIASVLTDQHLMIFFDISPPDTGAGHNLIKEIIQEEVLAKLLPANNDASTDPESQASENPPSGESDKKDTVKSQGSNPDSESAAGGACTDPGVEGEKPNTSAISSQGSL</sequence>
<keyword evidence="12" id="KW-1185">Reference proteome</keyword>